<dbReference type="GO" id="GO:0046872">
    <property type="term" value="F:metal ion binding"/>
    <property type="evidence" value="ECO:0007669"/>
    <property type="project" value="UniProtKB-KW"/>
</dbReference>
<dbReference type="Gene3D" id="1.50.10.10">
    <property type="match status" value="1"/>
</dbReference>
<dbReference type="Proteomes" id="UP000308652">
    <property type="component" value="Unassembled WGS sequence"/>
</dbReference>
<name>A0A5C3LQN2_9AGAR</name>
<organism evidence="2 3">
    <name type="scientific">Crucibulum laeve</name>
    <dbReference type="NCBI Taxonomy" id="68775"/>
    <lineage>
        <taxon>Eukaryota</taxon>
        <taxon>Fungi</taxon>
        <taxon>Dikarya</taxon>
        <taxon>Basidiomycota</taxon>
        <taxon>Agaricomycotina</taxon>
        <taxon>Agaricomycetes</taxon>
        <taxon>Agaricomycetidae</taxon>
        <taxon>Agaricales</taxon>
        <taxon>Agaricineae</taxon>
        <taxon>Nidulariaceae</taxon>
        <taxon>Crucibulum</taxon>
    </lineage>
</organism>
<dbReference type="PANTHER" id="PTHR12736:SF7">
    <property type="entry name" value="LANC-LIKE PROTEIN 3"/>
    <property type="match status" value="1"/>
</dbReference>
<gene>
    <name evidence="2" type="ORF">BDQ12DRAFT_689289</name>
</gene>
<dbReference type="CDD" id="cd04794">
    <property type="entry name" value="euk_LANCL"/>
    <property type="match status" value="1"/>
</dbReference>
<feature type="binding site" evidence="1">
    <location>
        <position position="108"/>
    </location>
    <ligand>
        <name>Zn(2+)</name>
        <dbReference type="ChEBI" id="CHEBI:29105"/>
    </ligand>
</feature>
<dbReference type="EMBL" id="ML213629">
    <property type="protein sequence ID" value="TFK34623.1"/>
    <property type="molecule type" value="Genomic_DNA"/>
</dbReference>
<keyword evidence="3" id="KW-1185">Reference proteome</keyword>
<dbReference type="PRINTS" id="PR01950">
    <property type="entry name" value="LANCSUPER"/>
</dbReference>
<dbReference type="InterPro" id="IPR007822">
    <property type="entry name" value="LANC-like"/>
</dbReference>
<evidence type="ECO:0000256" key="1">
    <source>
        <dbReference type="PIRSR" id="PIRSR607822-1"/>
    </source>
</evidence>
<keyword evidence="1" id="KW-0862">Zinc</keyword>
<accession>A0A5C3LQN2</accession>
<dbReference type="GO" id="GO:0031179">
    <property type="term" value="P:peptide modification"/>
    <property type="evidence" value="ECO:0007669"/>
    <property type="project" value="InterPro"/>
</dbReference>
<feature type="binding site" evidence="1">
    <location>
        <position position="109"/>
    </location>
    <ligand>
        <name>Zn(2+)</name>
        <dbReference type="ChEBI" id="CHEBI:29105"/>
    </ligand>
</feature>
<dbReference type="Pfam" id="PF05147">
    <property type="entry name" value="LANC_like"/>
    <property type="match status" value="1"/>
</dbReference>
<dbReference type="GO" id="GO:0005975">
    <property type="term" value="P:carbohydrate metabolic process"/>
    <property type="evidence" value="ECO:0007669"/>
    <property type="project" value="InterPro"/>
</dbReference>
<proteinExistence type="predicted"/>
<protein>
    <recommendedName>
        <fullName evidence="4">Terpenoid cyclases/protein prenyltransferase alpha-alpha toroid</fullName>
    </recommendedName>
</protein>
<evidence type="ECO:0008006" key="4">
    <source>
        <dbReference type="Google" id="ProtNLM"/>
    </source>
</evidence>
<dbReference type="OrthoDB" id="10257263at2759"/>
<dbReference type="AlphaFoldDB" id="A0A5C3LQN2"/>
<dbReference type="InterPro" id="IPR012341">
    <property type="entry name" value="6hp_glycosidase-like_sf"/>
</dbReference>
<dbReference type="SUPFAM" id="SSF158745">
    <property type="entry name" value="LanC-like"/>
    <property type="match status" value="1"/>
</dbReference>
<dbReference type="GO" id="GO:0005886">
    <property type="term" value="C:plasma membrane"/>
    <property type="evidence" value="ECO:0007669"/>
    <property type="project" value="TreeGrafter"/>
</dbReference>
<evidence type="ECO:0000313" key="2">
    <source>
        <dbReference type="EMBL" id="TFK34623.1"/>
    </source>
</evidence>
<sequence>MCPVHLISQHVPKILATVEWLLTCQDDSGNWPTQAPDGLSGRVSDLVQWCHGAPGILILLSTVLRSSRKKYNRMPLDKHLEHKIITSLQHGATLVYRHGFLRKGVGICHGVAGSIYALLAVSDAIDTSNTSALGHAVRLAHIATKYESYISEGEMTVPDHPWSLYEGLAGMCCAWAEVLHRLESKRARKCSGMPGIDDLG</sequence>
<keyword evidence="1" id="KW-0479">Metal-binding</keyword>
<reference evidence="2 3" key="1">
    <citation type="journal article" date="2019" name="Nat. Ecol. Evol.">
        <title>Megaphylogeny resolves global patterns of mushroom evolution.</title>
        <authorList>
            <person name="Varga T."/>
            <person name="Krizsan K."/>
            <person name="Foldi C."/>
            <person name="Dima B."/>
            <person name="Sanchez-Garcia M."/>
            <person name="Sanchez-Ramirez S."/>
            <person name="Szollosi G.J."/>
            <person name="Szarkandi J.G."/>
            <person name="Papp V."/>
            <person name="Albert L."/>
            <person name="Andreopoulos W."/>
            <person name="Angelini C."/>
            <person name="Antonin V."/>
            <person name="Barry K.W."/>
            <person name="Bougher N.L."/>
            <person name="Buchanan P."/>
            <person name="Buyck B."/>
            <person name="Bense V."/>
            <person name="Catcheside P."/>
            <person name="Chovatia M."/>
            <person name="Cooper J."/>
            <person name="Damon W."/>
            <person name="Desjardin D."/>
            <person name="Finy P."/>
            <person name="Geml J."/>
            <person name="Haridas S."/>
            <person name="Hughes K."/>
            <person name="Justo A."/>
            <person name="Karasinski D."/>
            <person name="Kautmanova I."/>
            <person name="Kiss B."/>
            <person name="Kocsube S."/>
            <person name="Kotiranta H."/>
            <person name="LaButti K.M."/>
            <person name="Lechner B.E."/>
            <person name="Liimatainen K."/>
            <person name="Lipzen A."/>
            <person name="Lukacs Z."/>
            <person name="Mihaltcheva S."/>
            <person name="Morgado L.N."/>
            <person name="Niskanen T."/>
            <person name="Noordeloos M.E."/>
            <person name="Ohm R.A."/>
            <person name="Ortiz-Santana B."/>
            <person name="Ovrebo C."/>
            <person name="Racz N."/>
            <person name="Riley R."/>
            <person name="Savchenko A."/>
            <person name="Shiryaev A."/>
            <person name="Soop K."/>
            <person name="Spirin V."/>
            <person name="Szebenyi C."/>
            <person name="Tomsovsky M."/>
            <person name="Tulloss R.E."/>
            <person name="Uehling J."/>
            <person name="Grigoriev I.V."/>
            <person name="Vagvolgyi C."/>
            <person name="Papp T."/>
            <person name="Martin F.M."/>
            <person name="Miettinen O."/>
            <person name="Hibbett D.S."/>
            <person name="Nagy L.G."/>
        </authorList>
    </citation>
    <scope>NUCLEOTIDE SEQUENCE [LARGE SCALE GENOMIC DNA]</scope>
    <source>
        <strain evidence="2 3">CBS 166.37</strain>
    </source>
</reference>
<dbReference type="PANTHER" id="PTHR12736">
    <property type="entry name" value="LANC-LIKE PROTEIN"/>
    <property type="match status" value="1"/>
</dbReference>
<feature type="binding site" evidence="1">
    <location>
        <position position="50"/>
    </location>
    <ligand>
        <name>Zn(2+)</name>
        <dbReference type="ChEBI" id="CHEBI:29105"/>
    </ligand>
</feature>
<evidence type="ECO:0000313" key="3">
    <source>
        <dbReference type="Proteomes" id="UP000308652"/>
    </source>
</evidence>